<keyword evidence="1" id="KW-1185">Reference proteome</keyword>
<evidence type="ECO:0000313" key="2">
    <source>
        <dbReference type="WBParaSite" id="jg15596"/>
    </source>
</evidence>
<proteinExistence type="predicted"/>
<dbReference type="WBParaSite" id="jg15596">
    <property type="protein sequence ID" value="jg15596"/>
    <property type="gene ID" value="jg15596"/>
</dbReference>
<evidence type="ECO:0000313" key="1">
    <source>
        <dbReference type="Proteomes" id="UP000887574"/>
    </source>
</evidence>
<reference evidence="2" key="1">
    <citation type="submission" date="2022-11" db="UniProtKB">
        <authorList>
            <consortium name="WormBaseParasite"/>
        </authorList>
    </citation>
    <scope>IDENTIFICATION</scope>
</reference>
<accession>A0A915D3Q7</accession>
<organism evidence="1 2">
    <name type="scientific">Ditylenchus dipsaci</name>
    <dbReference type="NCBI Taxonomy" id="166011"/>
    <lineage>
        <taxon>Eukaryota</taxon>
        <taxon>Metazoa</taxon>
        <taxon>Ecdysozoa</taxon>
        <taxon>Nematoda</taxon>
        <taxon>Chromadorea</taxon>
        <taxon>Rhabditida</taxon>
        <taxon>Tylenchina</taxon>
        <taxon>Tylenchomorpha</taxon>
        <taxon>Sphaerularioidea</taxon>
        <taxon>Anguinidae</taxon>
        <taxon>Anguininae</taxon>
        <taxon>Ditylenchus</taxon>
    </lineage>
</organism>
<sequence>MSSFLKKRVRSLLRTTFSAPSTDSCLDDVLDDKYSPEDENRAGIAPSASSEDFSPVASTIYERILNGKNGRRVEVPEVYAGKTGLDLPVIHLARLSSDIRSCYTGPDGGLTKVQQMRQQPIIKMANLDDELSLSMEEENDEEEQDLDLENHLNEEFLSTMTYQLK</sequence>
<dbReference type="Proteomes" id="UP000887574">
    <property type="component" value="Unplaced"/>
</dbReference>
<name>A0A915D3Q7_9BILA</name>
<dbReference type="AlphaFoldDB" id="A0A915D3Q7"/>
<protein>
    <submittedName>
        <fullName evidence="2">Uncharacterized protein</fullName>
    </submittedName>
</protein>